<reference evidence="2 3" key="1">
    <citation type="submission" date="2021-10" db="EMBL/GenBank/DDBJ databases">
        <title>Anaerobic single-cell dispensing facilitates the cultivation of human gut bacteria.</title>
        <authorList>
            <person name="Afrizal A."/>
        </authorList>
    </citation>
    <scope>NUCLEOTIDE SEQUENCE [LARGE SCALE GENOMIC DNA]</scope>
    <source>
        <strain evidence="2 3">CLA-AA-H232</strain>
    </source>
</reference>
<dbReference type="EMBL" id="JAJEQM010000003">
    <property type="protein sequence ID" value="MCC2209727.1"/>
    <property type="molecule type" value="Genomic_DNA"/>
</dbReference>
<keyword evidence="1" id="KW-1133">Transmembrane helix</keyword>
<evidence type="ECO:0000256" key="1">
    <source>
        <dbReference type="SAM" id="Phobius"/>
    </source>
</evidence>
<organism evidence="2 3">
    <name type="scientific">Hominilimicola fabiformis</name>
    <dbReference type="NCBI Taxonomy" id="2885356"/>
    <lineage>
        <taxon>Bacteria</taxon>
        <taxon>Bacillati</taxon>
        <taxon>Bacillota</taxon>
        <taxon>Clostridia</taxon>
        <taxon>Eubacteriales</taxon>
        <taxon>Oscillospiraceae</taxon>
        <taxon>Hominilimicola</taxon>
    </lineage>
</organism>
<feature type="transmembrane region" description="Helical" evidence="1">
    <location>
        <begin position="53"/>
        <end position="71"/>
    </location>
</feature>
<evidence type="ECO:0000313" key="2">
    <source>
        <dbReference type="EMBL" id="MCC2209727.1"/>
    </source>
</evidence>
<keyword evidence="1" id="KW-0472">Membrane</keyword>
<dbReference type="AlphaFoldDB" id="A0AAE3DX96"/>
<protein>
    <submittedName>
        <fullName evidence="2">Uncharacterized protein</fullName>
    </submittedName>
</protein>
<comment type="caution">
    <text evidence="2">The sequence shown here is derived from an EMBL/GenBank/DDBJ whole genome shotgun (WGS) entry which is preliminary data.</text>
</comment>
<dbReference type="Proteomes" id="UP001198242">
    <property type="component" value="Unassembled WGS sequence"/>
</dbReference>
<accession>A0AAE3DX96</accession>
<sequence>MNKTKRMLKNAAISVGIGAVPAFVVLWLCNLFMKVNELTYMARMTMYKIRITMPLMIGITVMLFAMVSFISRDEKRINKEIEKEKRSHTSSITNANMFGLVDDDWDKGFLSIYGEEIKPGKDHGTAYMVFKFLSIFFLWATAFMVLGMLCMMLSAVR</sequence>
<proteinExistence type="predicted"/>
<feature type="transmembrane region" description="Helical" evidence="1">
    <location>
        <begin position="132"/>
        <end position="156"/>
    </location>
</feature>
<dbReference type="RefSeq" id="WP_117968494.1">
    <property type="nucleotide sequence ID" value="NZ_JAJEQM010000003.1"/>
</dbReference>
<keyword evidence="1" id="KW-0812">Transmembrane</keyword>
<keyword evidence="3" id="KW-1185">Reference proteome</keyword>
<evidence type="ECO:0000313" key="3">
    <source>
        <dbReference type="Proteomes" id="UP001198242"/>
    </source>
</evidence>
<feature type="transmembrane region" description="Helical" evidence="1">
    <location>
        <begin position="12"/>
        <end position="33"/>
    </location>
</feature>
<name>A0AAE3DX96_9FIRM</name>
<gene>
    <name evidence="2" type="ORF">LKE05_02820</name>
</gene>